<protein>
    <submittedName>
        <fullName evidence="11">TonB-dependent receptor</fullName>
    </submittedName>
</protein>
<evidence type="ECO:0000256" key="6">
    <source>
        <dbReference type="RuleBase" id="RU003357"/>
    </source>
</evidence>
<gene>
    <name evidence="11" type="ORF">HF690_10460</name>
</gene>
<feature type="region of interest" description="Disordered" evidence="7">
    <location>
        <begin position="29"/>
        <end position="56"/>
    </location>
</feature>
<dbReference type="InterPro" id="IPR010917">
    <property type="entry name" value="TonB_rcpt_CS"/>
</dbReference>
<keyword evidence="4 6" id="KW-0472">Membrane</keyword>
<dbReference type="GO" id="GO:0009279">
    <property type="term" value="C:cell outer membrane"/>
    <property type="evidence" value="ECO:0007669"/>
    <property type="project" value="UniProtKB-SubCell"/>
</dbReference>
<evidence type="ECO:0000313" key="11">
    <source>
        <dbReference type="EMBL" id="NKZ39369.1"/>
    </source>
</evidence>
<dbReference type="NCBIfam" id="TIGR01782">
    <property type="entry name" value="TonB-Xanth-Caul"/>
    <property type="match status" value="1"/>
</dbReference>
<sequence>MILKRNLLSAALASAMLMTATGAYAAQPAANGQAQDSNQATSQKADKKEQKKRASATKLSAVEVTGFASSVQNSIATQRNSDVIVEAVSAEQIGKLPGTSIADSLGRLPGLAVQRLNGRPQVLTIHGLGPDFSTALVNGRQQVSTGNNRGVQFDQYPASWFNSVQVHLTPSAALVGQGMAGTVDMHTIRPLEQDKPIAAFNASYIWNSMNQVAPGKGVSDKGYKVNGVWVHQFADRTFGVTLGLDMESNPTQIQHQAPWGYPTDNSAAGGNALIGGSKNYATSDLFKRTGLLATLQFQPNENFTSTLDMTYDRFHDRQHSKGIEFPLAWGNAQLEPGYTAQGGLITKGTFTHVKPVIRNDYNRSLSKVYNVGWNNKWRINEDWSAEADASISHADRRDAFIESYSGTAFGADNGPFDTLNFTQGGSGNLWQLNNSLDYSPSQVVLTDPQGWGGGSGLVQGGFVNAPHVVDRISDLRLSAERSFVDGPIASIKFGIDREDRKKSFNIQQRFLVPNNGNLTYTTSPWGAQTAALPSGAFSDTQLSFMGVGNLPIYDPIALIQNGTYDQVPAYQSSLPMPPDWKVHEKDTTPFVQFNLDTQLGNFPLRGNFGLQVAHTTQDSQGGRVAPGSSYVGKTAVIPVQGGTSYTRYLPSVNLVLGLTDQTDLRFGAARSMARPRMDQMNASFAVNTNNTHLASSDPNNAYFSSNSGNPKLLPSMADNYNLSIEHYFGNSKGYVSLSGYFLKLSDYINPSTTVLTDFSQYTAYAGTTDLSQLGTTLGIASVPTNSGRGYVKGVQAVLNTPLGLFTPVLDGFGVIFSGNLTKSSIVYDGNPDPITVPGLSEHVVNNTIYYEHNGFQARVSQNYRSSFLGRVYGISASRIEQTIKGGSTYDAQISYSLQSGPMKGLTILLQGSNLSNKKFITYQNHDPRQILTWENYGRRYEVGVSYKF</sequence>
<feature type="domain" description="TonB-dependent receptor plug" evidence="10">
    <location>
        <begin position="78"/>
        <end position="182"/>
    </location>
</feature>
<evidence type="ECO:0000256" key="5">
    <source>
        <dbReference type="ARBA" id="ARBA00023237"/>
    </source>
</evidence>
<dbReference type="InterPro" id="IPR037066">
    <property type="entry name" value="Plug_dom_sf"/>
</dbReference>
<dbReference type="CDD" id="cd01347">
    <property type="entry name" value="ligand_gated_channel"/>
    <property type="match status" value="1"/>
</dbReference>
<comment type="subcellular location">
    <subcellularLocation>
        <location evidence="1 6">Cell outer membrane</location>
    </subcellularLocation>
</comment>
<dbReference type="AlphaFoldDB" id="A0A846ZPC7"/>
<proteinExistence type="inferred from homology"/>
<evidence type="ECO:0000256" key="4">
    <source>
        <dbReference type="ARBA" id="ARBA00023136"/>
    </source>
</evidence>
<dbReference type="RefSeq" id="WP_168609407.1">
    <property type="nucleotide sequence ID" value="NZ_JAAZQD010000004.1"/>
</dbReference>
<dbReference type="Proteomes" id="UP000541636">
    <property type="component" value="Unassembled WGS sequence"/>
</dbReference>
<evidence type="ECO:0000256" key="3">
    <source>
        <dbReference type="ARBA" id="ARBA00023077"/>
    </source>
</evidence>
<dbReference type="Gene3D" id="2.40.170.20">
    <property type="entry name" value="TonB-dependent receptor, beta-barrel domain"/>
    <property type="match status" value="1"/>
</dbReference>
<dbReference type="Gene3D" id="2.170.130.10">
    <property type="entry name" value="TonB-dependent receptor, plug domain"/>
    <property type="match status" value="1"/>
</dbReference>
<accession>A0A846ZPC7</accession>
<dbReference type="PANTHER" id="PTHR40980">
    <property type="entry name" value="PLUG DOMAIN-CONTAINING PROTEIN"/>
    <property type="match status" value="1"/>
</dbReference>
<dbReference type="InterPro" id="IPR012910">
    <property type="entry name" value="Plug_dom"/>
</dbReference>
<evidence type="ECO:0000256" key="2">
    <source>
        <dbReference type="ARBA" id="ARBA00022729"/>
    </source>
</evidence>
<keyword evidence="2 8" id="KW-0732">Signal</keyword>
<keyword evidence="12" id="KW-1185">Reference proteome</keyword>
<feature type="signal peptide" evidence="8">
    <location>
        <begin position="1"/>
        <end position="25"/>
    </location>
</feature>
<dbReference type="PANTHER" id="PTHR40980:SF3">
    <property type="entry name" value="TONB-DEPENDENT RECEPTOR-LIKE BETA-BARREL DOMAIN-CONTAINING PROTEIN"/>
    <property type="match status" value="1"/>
</dbReference>
<dbReference type="EMBL" id="JAAZQD010000004">
    <property type="protein sequence ID" value="NKZ39369.1"/>
    <property type="molecule type" value="Genomic_DNA"/>
</dbReference>
<reference evidence="11 12" key="1">
    <citation type="journal article" date="2017" name="Int. J. Syst. Evol. Microbiol.">
        <title>Oleiagrimonas citrea sp. nov., a marine bacterium isolated from tidal flat sediment and emended description of the genus Oleiagrimonas Fang et al. 2015 and Oleiagrimonas soli.</title>
        <authorList>
            <person name="Yang S.H."/>
            <person name="Seo H.S."/>
            <person name="Seong C.N."/>
            <person name="Kwon K.K."/>
        </authorList>
    </citation>
    <scope>NUCLEOTIDE SEQUENCE [LARGE SCALE GENOMIC DNA]</scope>
    <source>
        <strain evidence="11 12">MEBiC09124</strain>
    </source>
</reference>
<dbReference type="InterPro" id="IPR010104">
    <property type="entry name" value="TonB_rcpt_bac"/>
</dbReference>
<dbReference type="Pfam" id="PF07715">
    <property type="entry name" value="Plug"/>
    <property type="match status" value="1"/>
</dbReference>
<keyword evidence="5" id="KW-0998">Cell outer membrane</keyword>
<keyword evidence="3 6" id="KW-0798">TonB box</keyword>
<evidence type="ECO:0000256" key="1">
    <source>
        <dbReference type="ARBA" id="ARBA00004442"/>
    </source>
</evidence>
<evidence type="ECO:0000259" key="10">
    <source>
        <dbReference type="Pfam" id="PF07715"/>
    </source>
</evidence>
<dbReference type="Pfam" id="PF00593">
    <property type="entry name" value="TonB_dep_Rec_b-barrel"/>
    <property type="match status" value="1"/>
</dbReference>
<organism evidence="11 12">
    <name type="scientific">Oleiagrimonas citrea</name>
    <dbReference type="NCBI Taxonomy" id="1665687"/>
    <lineage>
        <taxon>Bacteria</taxon>
        <taxon>Pseudomonadati</taxon>
        <taxon>Pseudomonadota</taxon>
        <taxon>Gammaproteobacteria</taxon>
        <taxon>Lysobacterales</taxon>
        <taxon>Rhodanobacteraceae</taxon>
        <taxon>Oleiagrimonas</taxon>
    </lineage>
</organism>
<keyword evidence="11" id="KW-0675">Receptor</keyword>
<feature type="domain" description="TonB-dependent receptor-like beta-barrel" evidence="9">
    <location>
        <begin position="472"/>
        <end position="914"/>
    </location>
</feature>
<name>A0A846ZPC7_9GAMM</name>
<comment type="caution">
    <text evidence="11">The sequence shown here is derived from an EMBL/GenBank/DDBJ whole genome shotgun (WGS) entry which is preliminary data.</text>
</comment>
<evidence type="ECO:0000256" key="7">
    <source>
        <dbReference type="SAM" id="MobiDB-lite"/>
    </source>
</evidence>
<dbReference type="InterPro" id="IPR036942">
    <property type="entry name" value="Beta-barrel_TonB_sf"/>
</dbReference>
<evidence type="ECO:0000256" key="8">
    <source>
        <dbReference type="SAM" id="SignalP"/>
    </source>
</evidence>
<dbReference type="SUPFAM" id="SSF56935">
    <property type="entry name" value="Porins"/>
    <property type="match status" value="1"/>
</dbReference>
<evidence type="ECO:0000259" key="9">
    <source>
        <dbReference type="Pfam" id="PF00593"/>
    </source>
</evidence>
<comment type="similarity">
    <text evidence="6">Belongs to the TonB-dependent receptor family.</text>
</comment>
<evidence type="ECO:0000313" key="12">
    <source>
        <dbReference type="Proteomes" id="UP000541636"/>
    </source>
</evidence>
<dbReference type="InterPro" id="IPR000531">
    <property type="entry name" value="Beta-barrel_TonB"/>
</dbReference>
<feature type="chain" id="PRO_5032385564" evidence="8">
    <location>
        <begin position="26"/>
        <end position="948"/>
    </location>
</feature>
<dbReference type="PROSITE" id="PS01156">
    <property type="entry name" value="TONB_DEPENDENT_REC_2"/>
    <property type="match status" value="1"/>
</dbReference>